<keyword evidence="5" id="KW-0732">Signal</keyword>
<feature type="region of interest" description="Disordered" evidence="3">
    <location>
        <begin position="551"/>
        <end position="572"/>
    </location>
</feature>
<reference evidence="6" key="2">
    <citation type="journal article" date="2023" name="IMA Fungus">
        <title>Comparative genomic study of the Penicillium genus elucidates a diverse pangenome and 15 lateral gene transfer events.</title>
        <authorList>
            <person name="Petersen C."/>
            <person name="Sorensen T."/>
            <person name="Nielsen M.R."/>
            <person name="Sondergaard T.E."/>
            <person name="Sorensen J.L."/>
            <person name="Fitzpatrick D.A."/>
            <person name="Frisvad J.C."/>
            <person name="Nielsen K.L."/>
        </authorList>
    </citation>
    <scope>NUCLEOTIDE SEQUENCE</scope>
    <source>
        <strain evidence="6">IBT 21472</strain>
    </source>
</reference>
<organism evidence="6 7">
    <name type="scientific">Penicillium atrosanguineum</name>
    <dbReference type="NCBI Taxonomy" id="1132637"/>
    <lineage>
        <taxon>Eukaryota</taxon>
        <taxon>Fungi</taxon>
        <taxon>Dikarya</taxon>
        <taxon>Ascomycota</taxon>
        <taxon>Pezizomycotina</taxon>
        <taxon>Eurotiomycetes</taxon>
        <taxon>Eurotiomycetidae</taxon>
        <taxon>Eurotiales</taxon>
        <taxon>Aspergillaceae</taxon>
        <taxon>Penicillium</taxon>
    </lineage>
</organism>
<evidence type="ECO:0000256" key="5">
    <source>
        <dbReference type="SAM" id="SignalP"/>
    </source>
</evidence>
<evidence type="ECO:0000256" key="3">
    <source>
        <dbReference type="SAM" id="MobiDB-lite"/>
    </source>
</evidence>
<evidence type="ECO:0008006" key="8">
    <source>
        <dbReference type="Google" id="ProtNLM"/>
    </source>
</evidence>
<feature type="region of interest" description="Disordered" evidence="3">
    <location>
        <begin position="455"/>
        <end position="480"/>
    </location>
</feature>
<comment type="caution">
    <text evidence="6">The sequence shown here is derived from an EMBL/GenBank/DDBJ whole genome shotgun (WGS) entry which is preliminary data.</text>
</comment>
<gene>
    <name evidence="6" type="ORF">N7476_006946</name>
</gene>
<sequence>MTPWMSLTLGVLALSRQALCASGDICSIYNVLASIIDDRLYFIGGNYSTATYDGQVIKPSTNLYYLDLDSQFPVERTIPKSSLHTDAVTPRSTPAYNLAKGGNGDGVIWTMNDTMYFFGGGFGDSDFANGVDTISSYNASTGRWKNVQVNGGNFNFGNRSDTQSASIPEAGLGFVYGGREPYMHGMIRFDASDPNNPSWTNETLNNGSHGVDVPRLNAGAMVYVPAGKEGMLISFGGGNITQGLSPSSGWPFPSDWNVIYVYDIASHTWWMQKASGDPPIDRTSFCAVVTESPDRSAFHITTYGGWSLTEQRSYEDVNILTIPSFQWIDATELSKKTNLEQQVNSTIGRDGVSHCQIYQGAQMVVLGGNIRAGAYSITDEECSNVFDPTRVLELSTYKWQTNLDTNSTYKVPSVIYDKIGGGATGGATITVPSAGFADATLASLIQNRVPNSGISGSISSSSDGPSSTNSSSQGSNNTSSHVKTGAIAGGVVGGVAGLALIIALTWYLVQRKERPQTEENSVKPPVANVLSELPGDAQAELPVQPGMYVEMPGGQGIGELQGESKPRAELRS</sequence>
<name>A0A9W9PTF3_9EURO</name>
<dbReference type="PANTHER" id="PTHR47435">
    <property type="entry name" value="KELCH REPEAT PROTEIN (AFU_ORTHOLOGUE AFUA_5G12780)"/>
    <property type="match status" value="1"/>
</dbReference>
<dbReference type="GO" id="GO:0019760">
    <property type="term" value="P:glucosinolate metabolic process"/>
    <property type="evidence" value="ECO:0007669"/>
    <property type="project" value="UniProtKB-ARBA"/>
</dbReference>
<dbReference type="PANTHER" id="PTHR47435:SF4">
    <property type="entry name" value="KELCH REPEAT PROTEIN (AFU_ORTHOLOGUE AFUA_5G12780)"/>
    <property type="match status" value="1"/>
</dbReference>
<dbReference type="EMBL" id="JAPZBO010000007">
    <property type="protein sequence ID" value="KAJ5311086.1"/>
    <property type="molecule type" value="Genomic_DNA"/>
</dbReference>
<evidence type="ECO:0000313" key="6">
    <source>
        <dbReference type="EMBL" id="KAJ5311086.1"/>
    </source>
</evidence>
<dbReference type="Proteomes" id="UP001147746">
    <property type="component" value="Unassembled WGS sequence"/>
</dbReference>
<keyword evidence="4" id="KW-1133">Transmembrane helix</keyword>
<keyword evidence="7" id="KW-1185">Reference proteome</keyword>
<feature type="chain" id="PRO_5040766058" description="Kelch repeat protein" evidence="5">
    <location>
        <begin position="21"/>
        <end position="572"/>
    </location>
</feature>
<feature type="signal peptide" evidence="5">
    <location>
        <begin position="1"/>
        <end position="20"/>
    </location>
</feature>
<dbReference type="InterPro" id="IPR015915">
    <property type="entry name" value="Kelch-typ_b-propeller"/>
</dbReference>
<protein>
    <recommendedName>
        <fullName evidence="8">Kelch repeat protein</fullName>
    </recommendedName>
</protein>
<feature type="transmembrane region" description="Helical" evidence="4">
    <location>
        <begin position="486"/>
        <end position="509"/>
    </location>
</feature>
<dbReference type="Gene3D" id="2.120.10.80">
    <property type="entry name" value="Kelch-type beta propeller"/>
    <property type="match status" value="1"/>
</dbReference>
<feature type="compositionally biased region" description="Basic and acidic residues" evidence="3">
    <location>
        <begin position="562"/>
        <end position="572"/>
    </location>
</feature>
<evidence type="ECO:0000256" key="2">
    <source>
        <dbReference type="ARBA" id="ARBA00023004"/>
    </source>
</evidence>
<evidence type="ECO:0000313" key="7">
    <source>
        <dbReference type="Proteomes" id="UP001147746"/>
    </source>
</evidence>
<proteinExistence type="predicted"/>
<keyword evidence="1" id="KW-0677">Repeat</keyword>
<dbReference type="InterPro" id="IPR011043">
    <property type="entry name" value="Gal_Oxase/kelch_b-propeller"/>
</dbReference>
<dbReference type="AlphaFoldDB" id="A0A9W9PTF3"/>
<accession>A0A9W9PTF3</accession>
<keyword evidence="4" id="KW-0472">Membrane</keyword>
<keyword evidence="4" id="KW-0812">Transmembrane</keyword>
<evidence type="ECO:0000256" key="4">
    <source>
        <dbReference type="SAM" id="Phobius"/>
    </source>
</evidence>
<dbReference type="OrthoDB" id="540004at2759"/>
<reference evidence="6" key="1">
    <citation type="submission" date="2022-12" db="EMBL/GenBank/DDBJ databases">
        <authorList>
            <person name="Petersen C."/>
        </authorList>
    </citation>
    <scope>NUCLEOTIDE SEQUENCE</scope>
    <source>
        <strain evidence="6">IBT 21472</strain>
    </source>
</reference>
<dbReference type="SUPFAM" id="SSF50965">
    <property type="entry name" value="Galactose oxidase, central domain"/>
    <property type="match status" value="1"/>
</dbReference>
<keyword evidence="2" id="KW-0408">Iron</keyword>
<evidence type="ECO:0000256" key="1">
    <source>
        <dbReference type="ARBA" id="ARBA00022737"/>
    </source>
</evidence>